<dbReference type="Proteomes" id="UP000610124">
    <property type="component" value="Unassembled WGS sequence"/>
</dbReference>
<evidence type="ECO:0000313" key="2">
    <source>
        <dbReference type="Proteomes" id="UP000610124"/>
    </source>
</evidence>
<organism evidence="1 2">
    <name type="scientific">Kitasatospora aureofaciens</name>
    <name type="common">Streptomyces aureofaciens</name>
    <dbReference type="NCBI Taxonomy" id="1894"/>
    <lineage>
        <taxon>Bacteria</taxon>
        <taxon>Bacillati</taxon>
        <taxon>Actinomycetota</taxon>
        <taxon>Actinomycetes</taxon>
        <taxon>Kitasatosporales</taxon>
        <taxon>Streptomycetaceae</taxon>
        <taxon>Kitasatospora</taxon>
    </lineage>
</organism>
<dbReference type="RefSeq" id="WP_157846522.1">
    <property type="nucleotide sequence ID" value="NZ_BMUB01000001.1"/>
</dbReference>
<dbReference type="GeneID" id="97483396"/>
<proteinExistence type="predicted"/>
<sequence length="50" mass="4859">MIVGAAAACGIETTSRVPMWSNVPPGADPFGASVAARYLGGPVAQASAPS</sequence>
<gene>
    <name evidence="1" type="ORF">GCM10010502_01990</name>
</gene>
<dbReference type="AlphaFoldDB" id="A0A8H9HC42"/>
<comment type="caution">
    <text evidence="1">The sequence shown here is derived from an EMBL/GenBank/DDBJ whole genome shotgun (WGS) entry which is preliminary data.</text>
</comment>
<dbReference type="EMBL" id="BMUB01000001">
    <property type="protein sequence ID" value="GGU55419.1"/>
    <property type="molecule type" value="Genomic_DNA"/>
</dbReference>
<reference evidence="1" key="1">
    <citation type="journal article" date="2014" name="Int. J. Syst. Evol. Microbiol.">
        <title>Complete genome sequence of Corynebacterium casei LMG S-19264T (=DSM 44701T), isolated from a smear-ripened cheese.</title>
        <authorList>
            <consortium name="US DOE Joint Genome Institute (JGI-PGF)"/>
            <person name="Walter F."/>
            <person name="Albersmeier A."/>
            <person name="Kalinowski J."/>
            <person name="Ruckert C."/>
        </authorList>
    </citation>
    <scope>NUCLEOTIDE SEQUENCE</scope>
    <source>
        <strain evidence="1">JCM 4434</strain>
    </source>
</reference>
<reference evidence="1" key="2">
    <citation type="submission" date="2020-09" db="EMBL/GenBank/DDBJ databases">
        <authorList>
            <person name="Sun Q."/>
            <person name="Ohkuma M."/>
        </authorList>
    </citation>
    <scope>NUCLEOTIDE SEQUENCE</scope>
    <source>
        <strain evidence="1">JCM 4434</strain>
    </source>
</reference>
<protein>
    <submittedName>
        <fullName evidence="1">Uncharacterized protein</fullName>
    </submittedName>
</protein>
<name>A0A8H9HC42_KITAU</name>
<evidence type="ECO:0000313" key="1">
    <source>
        <dbReference type="EMBL" id="GGU55419.1"/>
    </source>
</evidence>
<accession>A0A8H9HC42</accession>